<dbReference type="GO" id="GO:0005886">
    <property type="term" value="C:plasma membrane"/>
    <property type="evidence" value="ECO:0007669"/>
    <property type="project" value="UniProtKB-SubCell"/>
</dbReference>
<reference evidence="7 8" key="2">
    <citation type="journal article" date="2016" name="Science">
        <title>A bacterium that degrades and assimilates poly(ethylene terephthalate).</title>
        <authorList>
            <person name="Yoshida S."/>
            <person name="Hiraga K."/>
            <person name="Takehana T."/>
            <person name="Taniguchi I."/>
            <person name="Yamaji H."/>
            <person name="Maeda Y."/>
            <person name="Toyohara K."/>
            <person name="Miyamoto K."/>
            <person name="Kimura Y."/>
            <person name="Oda K."/>
        </authorList>
    </citation>
    <scope>NUCLEOTIDE SEQUENCE [LARGE SCALE GENOMIC DNA]</scope>
    <source>
        <strain evidence="8">NBRC 110686 / TISTR 2288 / 201-F6</strain>
    </source>
</reference>
<feature type="transmembrane region" description="Helical" evidence="6">
    <location>
        <begin position="112"/>
        <end position="132"/>
    </location>
</feature>
<dbReference type="AlphaFoldDB" id="A0A0K8P0N9"/>
<name>A0A0K8P0N9_PISS1</name>
<sequence length="346" mass="36266">MTLPLSAPPMPPGSRPATRVAIGGPAARRAAIAAGALVLAAATLPWWAPAEQASAWMREFVEIACYLLFAMMWNLLAGYGGLVSIGQQAYFGFGGYAMLVLGNFAGVNPFVAVPLGALAAALVAVPVSRVAFRLQGGYFAIGTWVIAEVFRLSVANLAVVGGGSGTSLTALRGIARPVRELATYGLALVCVVAALALVYAFLRSQRGLALLAIRDNEVAAESQGIDVRGTKLAVYVVAAFGAGLAGALYFVGNLRISPDAAFSVNWTAFAIFMVVIGGIGRIEGPIVGALVFWALNKAFSEYGTWYLLGLGLLAVVVTLRFPRGLAGWAQQRFGLNLFPTQRRLLD</sequence>
<proteinExistence type="predicted"/>
<comment type="caution">
    <text evidence="7">The sequence shown here is derived from an EMBL/GenBank/DDBJ whole genome shotgun (WGS) entry which is preliminary data.</text>
</comment>
<dbReference type="EMBL" id="BBYR01000032">
    <property type="protein sequence ID" value="GAP36193.1"/>
    <property type="molecule type" value="Genomic_DNA"/>
</dbReference>
<feature type="transmembrane region" description="Helical" evidence="6">
    <location>
        <begin position="181"/>
        <end position="202"/>
    </location>
</feature>
<feature type="transmembrane region" description="Helical" evidence="6">
    <location>
        <begin position="138"/>
        <end position="160"/>
    </location>
</feature>
<evidence type="ECO:0000256" key="6">
    <source>
        <dbReference type="SAM" id="Phobius"/>
    </source>
</evidence>
<dbReference type="Proteomes" id="UP000037660">
    <property type="component" value="Unassembled WGS sequence"/>
</dbReference>
<keyword evidence="5 6" id="KW-0472">Membrane</keyword>
<protein>
    <submittedName>
        <fullName evidence="7">Branched-chain amino acid transport system permease protein LivM</fullName>
    </submittedName>
</protein>
<evidence type="ECO:0000256" key="1">
    <source>
        <dbReference type="ARBA" id="ARBA00004651"/>
    </source>
</evidence>
<dbReference type="InterPro" id="IPR001851">
    <property type="entry name" value="ABC_transp_permease"/>
</dbReference>
<keyword evidence="8" id="KW-1185">Reference proteome</keyword>
<evidence type="ECO:0000256" key="2">
    <source>
        <dbReference type="ARBA" id="ARBA00022475"/>
    </source>
</evidence>
<evidence type="ECO:0000256" key="4">
    <source>
        <dbReference type="ARBA" id="ARBA00022989"/>
    </source>
</evidence>
<reference evidence="8" key="1">
    <citation type="submission" date="2015-07" db="EMBL/GenBank/DDBJ databases">
        <title>Discovery of a poly(ethylene terephthalate assimilation.</title>
        <authorList>
            <person name="Yoshida S."/>
            <person name="Hiraga K."/>
            <person name="Takehana T."/>
            <person name="Taniguchi I."/>
            <person name="Yamaji H."/>
            <person name="Maeda Y."/>
            <person name="Toyohara K."/>
            <person name="Miyamoto K."/>
            <person name="Kimura Y."/>
            <person name="Oda K."/>
        </authorList>
    </citation>
    <scope>NUCLEOTIDE SEQUENCE [LARGE SCALE GENOMIC DNA]</scope>
    <source>
        <strain evidence="8">NBRC 110686 / TISTR 2288 / 201-F6</strain>
    </source>
</reference>
<feature type="transmembrane region" description="Helical" evidence="6">
    <location>
        <begin position="302"/>
        <end position="322"/>
    </location>
</feature>
<dbReference type="RefSeq" id="WP_231638115.1">
    <property type="nucleotide sequence ID" value="NZ_BBYR01000032.1"/>
</dbReference>
<feature type="transmembrane region" description="Helical" evidence="6">
    <location>
        <begin position="263"/>
        <end position="282"/>
    </location>
</feature>
<evidence type="ECO:0000256" key="3">
    <source>
        <dbReference type="ARBA" id="ARBA00022692"/>
    </source>
</evidence>
<organism evidence="7 8">
    <name type="scientific">Piscinibacter sakaiensis</name>
    <name type="common">Ideonella sakaiensis</name>
    <dbReference type="NCBI Taxonomy" id="1547922"/>
    <lineage>
        <taxon>Bacteria</taxon>
        <taxon>Pseudomonadati</taxon>
        <taxon>Pseudomonadota</taxon>
        <taxon>Betaproteobacteria</taxon>
        <taxon>Burkholderiales</taxon>
        <taxon>Sphaerotilaceae</taxon>
        <taxon>Piscinibacter</taxon>
    </lineage>
</organism>
<dbReference type="InterPro" id="IPR006311">
    <property type="entry name" value="TAT_signal"/>
</dbReference>
<feature type="transmembrane region" description="Helical" evidence="6">
    <location>
        <begin position="30"/>
        <end position="48"/>
    </location>
</feature>
<feature type="transmembrane region" description="Helical" evidence="6">
    <location>
        <begin position="232"/>
        <end position="251"/>
    </location>
</feature>
<gene>
    <name evidence="7" type="ORF">ISF6_2033</name>
</gene>
<accession>A0A0K8P0N9</accession>
<dbReference type="PROSITE" id="PS51318">
    <property type="entry name" value="TAT"/>
    <property type="match status" value="1"/>
</dbReference>
<comment type="subcellular location">
    <subcellularLocation>
        <location evidence="1">Cell membrane</location>
        <topology evidence="1">Multi-pass membrane protein</topology>
    </subcellularLocation>
</comment>
<dbReference type="CDD" id="cd06581">
    <property type="entry name" value="TM_PBP1_LivM_like"/>
    <property type="match status" value="1"/>
</dbReference>
<dbReference type="PANTHER" id="PTHR30482">
    <property type="entry name" value="HIGH-AFFINITY BRANCHED-CHAIN AMINO ACID TRANSPORT SYSTEM PERMEASE"/>
    <property type="match status" value="1"/>
</dbReference>
<dbReference type="STRING" id="1547922.ISF6_2033"/>
<dbReference type="InterPro" id="IPR043428">
    <property type="entry name" value="LivM-like"/>
</dbReference>
<feature type="transmembrane region" description="Helical" evidence="6">
    <location>
        <begin position="60"/>
        <end position="82"/>
    </location>
</feature>
<dbReference type="GO" id="GO:0015658">
    <property type="term" value="F:branched-chain amino acid transmembrane transporter activity"/>
    <property type="evidence" value="ECO:0007669"/>
    <property type="project" value="InterPro"/>
</dbReference>
<keyword evidence="3 6" id="KW-0812">Transmembrane</keyword>
<keyword evidence="4 6" id="KW-1133">Transmembrane helix</keyword>
<keyword evidence="2" id="KW-1003">Cell membrane</keyword>
<evidence type="ECO:0000313" key="7">
    <source>
        <dbReference type="EMBL" id="GAP36193.1"/>
    </source>
</evidence>
<dbReference type="PANTHER" id="PTHR30482:SF17">
    <property type="entry name" value="ABC TRANSPORTER ATP-BINDING PROTEIN"/>
    <property type="match status" value="1"/>
</dbReference>
<evidence type="ECO:0000313" key="8">
    <source>
        <dbReference type="Proteomes" id="UP000037660"/>
    </source>
</evidence>
<evidence type="ECO:0000256" key="5">
    <source>
        <dbReference type="ARBA" id="ARBA00023136"/>
    </source>
</evidence>
<dbReference type="Pfam" id="PF02653">
    <property type="entry name" value="BPD_transp_2"/>
    <property type="match status" value="1"/>
</dbReference>